<dbReference type="Proteomes" id="UP001519887">
    <property type="component" value="Unassembled WGS sequence"/>
</dbReference>
<keyword evidence="1" id="KW-1133">Transmembrane helix</keyword>
<evidence type="ECO:0000313" key="2">
    <source>
        <dbReference type="EMBL" id="MBW7458471.1"/>
    </source>
</evidence>
<dbReference type="InterPro" id="IPR035167">
    <property type="entry name" value="DUF5316"/>
</dbReference>
<comment type="caution">
    <text evidence="2">The sequence shown here is derived from an EMBL/GenBank/DDBJ whole genome shotgun (WGS) entry which is preliminary data.</text>
</comment>
<feature type="transmembrane region" description="Helical" evidence="1">
    <location>
        <begin position="50"/>
        <end position="70"/>
    </location>
</feature>
<reference evidence="2 3" key="1">
    <citation type="submission" date="2021-07" db="EMBL/GenBank/DDBJ databases">
        <title>Paenibacillus radiodurans sp. nov., isolated from the southeastern edge of Tengger Desert.</title>
        <authorList>
            <person name="Zhang G."/>
        </authorList>
    </citation>
    <scope>NUCLEOTIDE SEQUENCE [LARGE SCALE GENOMIC DNA]</scope>
    <source>
        <strain evidence="2 3">CCM 7311</strain>
    </source>
</reference>
<feature type="transmembrane region" description="Helical" evidence="1">
    <location>
        <begin position="6"/>
        <end position="23"/>
    </location>
</feature>
<keyword evidence="1" id="KW-0472">Membrane</keyword>
<gene>
    <name evidence="2" type="ORF">K0U00_30965</name>
</gene>
<accession>A0ABS7CC06</accession>
<sequence>MSIFIYIGIISLFLAGILVGAWTDGNRQRGNYYSQNPDPKERRLKAKLSTWFFLISLVSFAIAAIYYFWIKGS</sequence>
<proteinExistence type="predicted"/>
<evidence type="ECO:0000313" key="3">
    <source>
        <dbReference type="Proteomes" id="UP001519887"/>
    </source>
</evidence>
<dbReference type="EMBL" id="JAHZIK010001209">
    <property type="protein sequence ID" value="MBW7458471.1"/>
    <property type="molecule type" value="Genomic_DNA"/>
</dbReference>
<keyword evidence="3" id="KW-1185">Reference proteome</keyword>
<evidence type="ECO:0000256" key="1">
    <source>
        <dbReference type="SAM" id="Phobius"/>
    </source>
</evidence>
<keyword evidence="1" id="KW-0812">Transmembrane</keyword>
<name>A0ABS7CC06_9BACL</name>
<dbReference type="Pfam" id="PF17247">
    <property type="entry name" value="DUF5316"/>
    <property type="match status" value="1"/>
</dbReference>
<organism evidence="2 3">
    <name type="scientific">Paenibacillus sepulcri</name>
    <dbReference type="NCBI Taxonomy" id="359917"/>
    <lineage>
        <taxon>Bacteria</taxon>
        <taxon>Bacillati</taxon>
        <taxon>Bacillota</taxon>
        <taxon>Bacilli</taxon>
        <taxon>Bacillales</taxon>
        <taxon>Paenibacillaceae</taxon>
        <taxon>Paenibacillus</taxon>
    </lineage>
</organism>
<protein>
    <submittedName>
        <fullName evidence="2">DUF5316 domain-containing protein</fullName>
    </submittedName>
</protein>